<dbReference type="PROSITE" id="PS51918">
    <property type="entry name" value="RADICAL_SAM"/>
    <property type="match status" value="1"/>
</dbReference>
<organism evidence="6 7">
    <name type="scientific">Dissulfurirhabdus thermomarina</name>
    <dbReference type="NCBI Taxonomy" id="1765737"/>
    <lineage>
        <taxon>Bacteria</taxon>
        <taxon>Deltaproteobacteria</taxon>
        <taxon>Dissulfurirhabdaceae</taxon>
        <taxon>Dissulfurirhabdus</taxon>
    </lineage>
</organism>
<dbReference type="Gene3D" id="3.20.20.70">
    <property type="entry name" value="Aldolase class I"/>
    <property type="match status" value="1"/>
</dbReference>
<dbReference type="AlphaFoldDB" id="A0A6N9TPZ5"/>
<gene>
    <name evidence="6" type="ORF">G3N55_09730</name>
</gene>
<dbReference type="SUPFAM" id="SSF102114">
    <property type="entry name" value="Radical SAM enzymes"/>
    <property type="match status" value="1"/>
</dbReference>
<dbReference type="InterPro" id="IPR023885">
    <property type="entry name" value="4Fe4S-binding_SPASM_dom"/>
</dbReference>
<keyword evidence="1" id="KW-0949">S-adenosyl-L-methionine</keyword>
<evidence type="ECO:0000313" key="6">
    <source>
        <dbReference type="EMBL" id="NDY43118.1"/>
    </source>
</evidence>
<reference evidence="6 7" key="1">
    <citation type="submission" date="2020-02" db="EMBL/GenBank/DDBJ databases">
        <title>Comparative genomics of sulfur disproportionating microorganisms.</title>
        <authorList>
            <person name="Ward L.M."/>
            <person name="Bertran E."/>
            <person name="Johnston D.T."/>
        </authorList>
    </citation>
    <scope>NUCLEOTIDE SEQUENCE [LARGE SCALE GENOMIC DNA]</scope>
    <source>
        <strain evidence="6 7">DSM 100025</strain>
    </source>
</reference>
<evidence type="ECO:0000256" key="2">
    <source>
        <dbReference type="ARBA" id="ARBA00022723"/>
    </source>
</evidence>
<keyword evidence="2" id="KW-0479">Metal-binding</keyword>
<evidence type="ECO:0000313" key="7">
    <source>
        <dbReference type="Proteomes" id="UP000469346"/>
    </source>
</evidence>
<proteinExistence type="predicted"/>
<dbReference type="Pfam" id="PF13186">
    <property type="entry name" value="SPASM"/>
    <property type="match status" value="1"/>
</dbReference>
<keyword evidence="4" id="KW-0411">Iron-sulfur</keyword>
<dbReference type="RefSeq" id="WP_163299234.1">
    <property type="nucleotide sequence ID" value="NZ_JAAGRR010000122.1"/>
</dbReference>
<dbReference type="CDD" id="cd01335">
    <property type="entry name" value="Radical_SAM"/>
    <property type="match status" value="1"/>
</dbReference>
<dbReference type="Proteomes" id="UP000469346">
    <property type="component" value="Unassembled WGS sequence"/>
</dbReference>
<evidence type="ECO:0000256" key="1">
    <source>
        <dbReference type="ARBA" id="ARBA00022691"/>
    </source>
</evidence>
<name>A0A6N9TPZ5_DISTH</name>
<dbReference type="PANTHER" id="PTHR43524">
    <property type="entry name" value="RADICAL SAM SUPERFAMILY PROTEIN"/>
    <property type="match status" value="1"/>
</dbReference>
<dbReference type="EMBL" id="JAAGRR010000122">
    <property type="protein sequence ID" value="NDY43118.1"/>
    <property type="molecule type" value="Genomic_DNA"/>
</dbReference>
<accession>A0A6N9TPZ5</accession>
<comment type="caution">
    <text evidence="6">The sequence shown here is derived from an EMBL/GenBank/DDBJ whole genome shotgun (WGS) entry which is preliminary data.</text>
</comment>
<protein>
    <submittedName>
        <fullName evidence="6">Radical SAM protein</fullName>
    </submittedName>
</protein>
<feature type="domain" description="Radical SAM core" evidence="5">
    <location>
        <begin position="103"/>
        <end position="311"/>
    </location>
</feature>
<sequence>MADFEIPAAVSNQILGMAGKLSNQNLLRIVGLLERFASIDWHHRGIAAIKRMIEEDHQGIEAVRRIVQRANPQARSALVNAFFLGAILLGYKRRYAFWQRHQVAPPGTLMISPTVRCNLRCYGCYAAHHEPRQELTRQEVEGVVREATAAGTNFIMFMGGEPFVVPWLLDVIAAFPKTAFLIYTNGLLIDDAKVRRLAELGNAAVAIGIDGLEAETDRRKGPGAFRGAVAVMKRLSDAGVITGFSTMVSRRNYDEIYSDAFIDTMIEHGAGFGWMAVALPQGRACEEPDLIPTPEQKAGIKARIQRLRQRKPILLVDFYNDAEITEGCGAASLTMHVNVNGDVEPCVLMPFAVDNIREKPFTEILCSDFFKGLRRIRESHPPGEQTCMWVYCPREVRDVVHRSGARPTSRGVMEKLDELADAQDG</sequence>
<dbReference type="InterPro" id="IPR013785">
    <property type="entry name" value="Aldolase_TIM"/>
</dbReference>
<dbReference type="GO" id="GO:0003824">
    <property type="term" value="F:catalytic activity"/>
    <property type="evidence" value="ECO:0007669"/>
    <property type="project" value="InterPro"/>
</dbReference>
<keyword evidence="7" id="KW-1185">Reference proteome</keyword>
<evidence type="ECO:0000256" key="4">
    <source>
        <dbReference type="ARBA" id="ARBA00023014"/>
    </source>
</evidence>
<dbReference type="GO" id="GO:0051536">
    <property type="term" value="F:iron-sulfur cluster binding"/>
    <property type="evidence" value="ECO:0007669"/>
    <property type="project" value="UniProtKB-KW"/>
</dbReference>
<evidence type="ECO:0000259" key="5">
    <source>
        <dbReference type="PROSITE" id="PS51918"/>
    </source>
</evidence>
<dbReference type="SFLD" id="SFLDS00029">
    <property type="entry name" value="Radical_SAM"/>
    <property type="match status" value="1"/>
</dbReference>
<evidence type="ECO:0000256" key="3">
    <source>
        <dbReference type="ARBA" id="ARBA00023004"/>
    </source>
</evidence>
<dbReference type="InterPro" id="IPR058240">
    <property type="entry name" value="rSAM_sf"/>
</dbReference>
<dbReference type="InterPro" id="IPR007197">
    <property type="entry name" value="rSAM"/>
</dbReference>
<dbReference type="GO" id="GO:0046872">
    <property type="term" value="F:metal ion binding"/>
    <property type="evidence" value="ECO:0007669"/>
    <property type="project" value="UniProtKB-KW"/>
</dbReference>
<dbReference type="SFLD" id="SFLDG01067">
    <property type="entry name" value="SPASM/twitch_domain_containing"/>
    <property type="match status" value="1"/>
</dbReference>
<dbReference type="Pfam" id="PF04055">
    <property type="entry name" value="Radical_SAM"/>
    <property type="match status" value="1"/>
</dbReference>
<dbReference type="PANTHER" id="PTHR43524:SF1">
    <property type="entry name" value="RADICAL SAM SUPERFAMILY PROTEIN"/>
    <property type="match status" value="1"/>
</dbReference>
<keyword evidence="3" id="KW-0408">Iron</keyword>